<evidence type="ECO:0000313" key="3">
    <source>
        <dbReference type="Proteomes" id="UP000285710"/>
    </source>
</evidence>
<dbReference type="RefSeq" id="WP_128269120.1">
    <property type="nucleotide sequence ID" value="NZ_SAUW01000004.1"/>
</dbReference>
<keyword evidence="2" id="KW-0808">Transferase</keyword>
<evidence type="ECO:0000313" key="2">
    <source>
        <dbReference type="EMBL" id="RWR13837.1"/>
    </source>
</evidence>
<organism evidence="2 3">
    <name type="scientific">Paenirhodobacter populi</name>
    <dbReference type="NCBI Taxonomy" id="2306993"/>
    <lineage>
        <taxon>Bacteria</taxon>
        <taxon>Pseudomonadati</taxon>
        <taxon>Pseudomonadota</taxon>
        <taxon>Alphaproteobacteria</taxon>
        <taxon>Rhodobacterales</taxon>
        <taxon>Rhodobacter group</taxon>
        <taxon>Paenirhodobacter</taxon>
    </lineage>
</organism>
<dbReference type="CDD" id="cd04301">
    <property type="entry name" value="NAT_SF"/>
    <property type="match status" value="1"/>
</dbReference>
<accession>A0A443J082</accession>
<dbReference type="InterPro" id="IPR000182">
    <property type="entry name" value="GNAT_dom"/>
</dbReference>
<reference evidence="2 3" key="1">
    <citation type="submission" date="2019-01" db="EMBL/GenBank/DDBJ databases">
        <title>Sinorhodobacter populi sp. nov. isolated from the symptomatic bark tissue of Populus euramericana canker.</title>
        <authorList>
            <person name="Xu G."/>
        </authorList>
    </citation>
    <scope>NUCLEOTIDE SEQUENCE [LARGE SCALE GENOMIC DNA]</scope>
    <source>
        <strain evidence="2 3">2D-5</strain>
    </source>
</reference>
<dbReference type="Proteomes" id="UP000285710">
    <property type="component" value="Unassembled WGS sequence"/>
</dbReference>
<reference evidence="2 3" key="2">
    <citation type="submission" date="2019-01" db="EMBL/GenBank/DDBJ databases">
        <authorList>
            <person name="Li Y."/>
        </authorList>
    </citation>
    <scope>NUCLEOTIDE SEQUENCE [LARGE SCALE GENOMIC DNA]</scope>
    <source>
        <strain evidence="2 3">2D-5</strain>
    </source>
</reference>
<sequence length="262" mass="29645">MSVEIVPANEDLVSEIEQWLDAEEAEHDRQYREYEAAGYEGDVCVRGFRCNWDSVKQGWLDGRSTLDVLVKDSRAIGFLDGYDILEIHPAERGKGYGRVLAEFMVNRAWSEGRSVVKIEIAPRSALPFWEAMGFTAVHGRRGNGGGIYAYKVMPRPLSGPDGQELSYVVEFFTPEDKYAGRPPFVRYEGAGTLTGDGTVRLTERAICFEPSCLDTYDCFAKVRLNDEVVFFDKVKREEASKLGFVQDEGYIYYIEKITLPDI</sequence>
<protein>
    <submittedName>
        <fullName evidence="2">GNAT family N-acetyltransferase</fullName>
    </submittedName>
</protein>
<name>A0A443J082_9RHOB</name>
<dbReference type="AlphaFoldDB" id="A0A443J082"/>
<dbReference type="SUPFAM" id="SSF55729">
    <property type="entry name" value="Acyl-CoA N-acyltransferases (Nat)"/>
    <property type="match status" value="1"/>
</dbReference>
<dbReference type="EMBL" id="SAUW01000004">
    <property type="protein sequence ID" value="RWR13837.1"/>
    <property type="molecule type" value="Genomic_DNA"/>
</dbReference>
<dbReference type="InterPro" id="IPR016181">
    <property type="entry name" value="Acyl_CoA_acyltransferase"/>
</dbReference>
<evidence type="ECO:0000259" key="1">
    <source>
        <dbReference type="PROSITE" id="PS51186"/>
    </source>
</evidence>
<proteinExistence type="predicted"/>
<feature type="domain" description="N-acetyltransferase" evidence="1">
    <location>
        <begin position="3"/>
        <end position="154"/>
    </location>
</feature>
<comment type="caution">
    <text evidence="2">The sequence shown here is derived from an EMBL/GenBank/DDBJ whole genome shotgun (WGS) entry which is preliminary data.</text>
</comment>
<dbReference type="GO" id="GO:0016747">
    <property type="term" value="F:acyltransferase activity, transferring groups other than amino-acyl groups"/>
    <property type="evidence" value="ECO:0007669"/>
    <property type="project" value="InterPro"/>
</dbReference>
<dbReference type="PROSITE" id="PS51186">
    <property type="entry name" value="GNAT"/>
    <property type="match status" value="1"/>
</dbReference>
<gene>
    <name evidence="2" type="ORF">D2T33_05420</name>
</gene>
<keyword evidence="3" id="KW-1185">Reference proteome</keyword>
<dbReference type="Gene3D" id="3.40.630.30">
    <property type="match status" value="1"/>
</dbReference>